<evidence type="ECO:0000256" key="9">
    <source>
        <dbReference type="PIRSR" id="PIRSR000294-2"/>
    </source>
</evidence>
<reference evidence="11" key="1">
    <citation type="submission" date="2019-12" db="EMBL/GenBank/DDBJ databases">
        <title>Comparative genomics gives insights into the taxonomy of the Azoarcus-Aromatoleum group and reveals separate origins of nif in the plant-associated Azoarcus and non-plant-associated Aromatoleum sub-groups.</title>
        <authorList>
            <person name="Lafos M."/>
            <person name="Maluk M."/>
            <person name="Batista M."/>
            <person name="Junghare M."/>
            <person name="Carmona M."/>
            <person name="Faoro H."/>
            <person name="Cruz L.M."/>
            <person name="Battistoni F."/>
            <person name="De Souza E."/>
            <person name="Pedrosa F."/>
            <person name="Chen W.-M."/>
            <person name="Poole P.S."/>
            <person name="Dixon R.A."/>
            <person name="James E.K."/>
        </authorList>
    </citation>
    <scope>NUCLEOTIDE SEQUENCE</scope>
    <source>
        <strain evidence="11">NSC3</strain>
    </source>
</reference>
<dbReference type="PIRSF" id="PIRSF000294">
    <property type="entry name" value="Cytochrome-c_peroxidase"/>
    <property type="match status" value="1"/>
</dbReference>
<keyword evidence="11" id="KW-0575">Peroxidase</keyword>
<comment type="subcellular location">
    <subcellularLocation>
        <location evidence="1">Periplasm</location>
    </subcellularLocation>
</comment>
<dbReference type="PANTHER" id="PTHR30600">
    <property type="entry name" value="CYTOCHROME C PEROXIDASE-RELATED"/>
    <property type="match status" value="1"/>
</dbReference>
<dbReference type="EMBL" id="WTVM01000090">
    <property type="protein sequence ID" value="NMG04041.1"/>
    <property type="molecule type" value="Genomic_DNA"/>
</dbReference>
<feature type="domain" description="Cytochrome c" evidence="10">
    <location>
        <begin position="44"/>
        <end position="313"/>
    </location>
</feature>
<organism evidence="11 12">
    <name type="scientific">Azoarcus taiwanensis</name>
    <dbReference type="NCBI Taxonomy" id="666964"/>
    <lineage>
        <taxon>Bacteria</taxon>
        <taxon>Pseudomonadati</taxon>
        <taxon>Pseudomonadota</taxon>
        <taxon>Betaproteobacteria</taxon>
        <taxon>Rhodocyclales</taxon>
        <taxon>Zoogloeaceae</taxon>
        <taxon>Azoarcus</taxon>
    </lineage>
</organism>
<dbReference type="Proteomes" id="UP000599523">
    <property type="component" value="Unassembled WGS sequence"/>
</dbReference>
<evidence type="ECO:0000256" key="7">
    <source>
        <dbReference type="ARBA" id="ARBA00023004"/>
    </source>
</evidence>
<dbReference type="InterPro" id="IPR051395">
    <property type="entry name" value="Cytochrome_c_Peroxidase/MauG"/>
</dbReference>
<evidence type="ECO:0000256" key="6">
    <source>
        <dbReference type="ARBA" id="ARBA00023002"/>
    </source>
</evidence>
<comment type="cofactor">
    <cofactor evidence="8">
        <name>heme</name>
        <dbReference type="ChEBI" id="CHEBI:30413"/>
    </cofactor>
    <text evidence="8">Binds 2 heme groups.</text>
</comment>
<name>A0A972J930_9RHOO</name>
<accession>A0A972J930</accession>
<sequence length="318" mass="34779">MLALVMPVSQALAGPDAERIHQRALRYFSPLPESMPGAENDTEARVQLGQMLFFDPRLSANDTQSCASCHLLGEGQFGMDNLAVSPGAFGDIGTRNSPTVLNAGYQASQFWDGRAHDLADQAGQPILNPIEMAMPSEQAVLDKLAGIEAYPAAFAAAFPEDAAPLTYTNLAEALAAFQRTLRSPSRFDDFLEGDLAALNEQELRGLDGFIRHNCVRCHDGPLLGGATFEKLGIYGDYPNQEDQGRFEVTGDEADRMVFKTSQLRNVAKTGPWYHDGAVDNLEEAVRIMAELQLRRRISDEDIADMTVFLGALTDHSRE</sequence>
<dbReference type="GO" id="GO:0009055">
    <property type="term" value="F:electron transfer activity"/>
    <property type="evidence" value="ECO:0007669"/>
    <property type="project" value="InterPro"/>
</dbReference>
<dbReference type="Gene3D" id="1.10.760.10">
    <property type="entry name" value="Cytochrome c-like domain"/>
    <property type="match status" value="2"/>
</dbReference>
<protein>
    <submittedName>
        <fullName evidence="11">Cytochrome-c peroxidase</fullName>
    </submittedName>
</protein>
<evidence type="ECO:0000256" key="3">
    <source>
        <dbReference type="ARBA" id="ARBA00022723"/>
    </source>
</evidence>
<feature type="binding site" description="axial binding residue" evidence="9">
    <location>
        <position position="288"/>
    </location>
    <ligand>
        <name>heme c</name>
        <dbReference type="ChEBI" id="CHEBI:61717"/>
        <label>2</label>
    </ligand>
    <ligandPart>
        <name>Fe</name>
        <dbReference type="ChEBI" id="CHEBI:18248"/>
    </ligandPart>
</feature>
<keyword evidence="3 9" id="KW-0479">Metal-binding</keyword>
<evidence type="ECO:0000256" key="4">
    <source>
        <dbReference type="ARBA" id="ARBA00022729"/>
    </source>
</evidence>
<keyword evidence="4" id="KW-0732">Signal</keyword>
<feature type="binding site" description="covalent" evidence="8">
    <location>
        <position position="214"/>
    </location>
    <ligand>
        <name>heme c</name>
        <dbReference type="ChEBI" id="CHEBI:61717"/>
        <label>2</label>
    </ligand>
</feature>
<evidence type="ECO:0000256" key="8">
    <source>
        <dbReference type="PIRSR" id="PIRSR000294-1"/>
    </source>
</evidence>
<dbReference type="GO" id="GO:0042597">
    <property type="term" value="C:periplasmic space"/>
    <property type="evidence" value="ECO:0007669"/>
    <property type="project" value="UniProtKB-SubCell"/>
</dbReference>
<feature type="binding site" description="covalent" evidence="8">
    <location>
        <position position="66"/>
    </location>
    <ligand>
        <name>heme c</name>
        <dbReference type="ChEBI" id="CHEBI:61717"/>
        <label>1</label>
    </ligand>
</feature>
<dbReference type="InterPro" id="IPR004852">
    <property type="entry name" value="Di-haem_cyt_c_peroxidsae"/>
</dbReference>
<feature type="binding site" description="axial binding residue" evidence="9">
    <location>
        <position position="218"/>
    </location>
    <ligand>
        <name>heme c</name>
        <dbReference type="ChEBI" id="CHEBI:61717"/>
        <label>2</label>
    </ligand>
    <ligandPart>
        <name>Fe</name>
        <dbReference type="ChEBI" id="CHEBI:18248"/>
    </ligandPart>
</feature>
<proteinExistence type="predicted"/>
<dbReference type="Pfam" id="PF03150">
    <property type="entry name" value="CCP_MauG"/>
    <property type="match status" value="1"/>
</dbReference>
<evidence type="ECO:0000313" key="12">
    <source>
        <dbReference type="Proteomes" id="UP000599523"/>
    </source>
</evidence>
<keyword evidence="7 9" id="KW-0408">Iron</keyword>
<dbReference type="PROSITE" id="PS51007">
    <property type="entry name" value="CYTC"/>
    <property type="match status" value="1"/>
</dbReference>
<gene>
    <name evidence="11" type="ORF">GPA21_13855</name>
</gene>
<keyword evidence="2 8" id="KW-0349">Heme</keyword>
<evidence type="ECO:0000259" key="10">
    <source>
        <dbReference type="PROSITE" id="PS51007"/>
    </source>
</evidence>
<dbReference type="InterPro" id="IPR009056">
    <property type="entry name" value="Cyt_c-like_dom"/>
</dbReference>
<dbReference type="GO" id="GO:0004130">
    <property type="term" value="F:cytochrome-c peroxidase activity"/>
    <property type="evidence" value="ECO:0007669"/>
    <property type="project" value="TreeGrafter"/>
</dbReference>
<dbReference type="GO" id="GO:0020037">
    <property type="term" value="F:heme binding"/>
    <property type="evidence" value="ECO:0007669"/>
    <property type="project" value="InterPro"/>
</dbReference>
<feature type="binding site" description="covalent" evidence="8">
    <location>
        <position position="69"/>
    </location>
    <ligand>
        <name>heme c</name>
        <dbReference type="ChEBI" id="CHEBI:61717"/>
        <label>1</label>
    </ligand>
</feature>
<feature type="binding site" description="axial binding residue" evidence="9">
    <location>
        <position position="70"/>
    </location>
    <ligand>
        <name>heme c</name>
        <dbReference type="ChEBI" id="CHEBI:61717"/>
        <label>1</label>
    </ligand>
    <ligandPart>
        <name>Fe</name>
        <dbReference type="ChEBI" id="CHEBI:18248"/>
    </ligandPart>
</feature>
<dbReference type="InterPro" id="IPR026259">
    <property type="entry name" value="MauG/Cytc_peroxidase"/>
</dbReference>
<evidence type="ECO:0000313" key="11">
    <source>
        <dbReference type="EMBL" id="NMG04041.1"/>
    </source>
</evidence>
<dbReference type="GO" id="GO:0046872">
    <property type="term" value="F:metal ion binding"/>
    <property type="evidence" value="ECO:0007669"/>
    <property type="project" value="UniProtKB-KW"/>
</dbReference>
<comment type="PTM">
    <text evidence="8">Binds 2 heme groups per subunit.</text>
</comment>
<keyword evidence="12" id="KW-1185">Reference proteome</keyword>
<dbReference type="SUPFAM" id="SSF46626">
    <property type="entry name" value="Cytochrome c"/>
    <property type="match status" value="2"/>
</dbReference>
<evidence type="ECO:0000256" key="2">
    <source>
        <dbReference type="ARBA" id="ARBA00022617"/>
    </source>
</evidence>
<feature type="binding site" description="covalent" evidence="8">
    <location>
        <position position="217"/>
    </location>
    <ligand>
        <name>heme c</name>
        <dbReference type="ChEBI" id="CHEBI:61717"/>
        <label>2</label>
    </ligand>
</feature>
<evidence type="ECO:0000256" key="5">
    <source>
        <dbReference type="ARBA" id="ARBA00022764"/>
    </source>
</evidence>
<dbReference type="PANTHER" id="PTHR30600:SF7">
    <property type="entry name" value="CYTOCHROME C PEROXIDASE-RELATED"/>
    <property type="match status" value="1"/>
</dbReference>
<comment type="caution">
    <text evidence="11">The sequence shown here is derived from an EMBL/GenBank/DDBJ whole genome shotgun (WGS) entry which is preliminary data.</text>
</comment>
<dbReference type="InterPro" id="IPR036909">
    <property type="entry name" value="Cyt_c-like_dom_sf"/>
</dbReference>
<keyword evidence="5" id="KW-0574">Periplasm</keyword>
<keyword evidence="6" id="KW-0560">Oxidoreductase</keyword>
<evidence type="ECO:0000256" key="1">
    <source>
        <dbReference type="ARBA" id="ARBA00004418"/>
    </source>
</evidence>
<dbReference type="AlphaFoldDB" id="A0A972J930"/>